<dbReference type="Proteomes" id="UP001060215">
    <property type="component" value="Chromosome 3"/>
</dbReference>
<sequence>MITNFLRLKRYVIVFDDVWSSNLWRDIHVSLLDEGLGSRVILTTRKEDVASSSFGAKSRVHYIKLLGVSDAWNLFCMKAFSSNPNRCCPHHLKSLAQDLVAKCKGLPLAIAALGGIMSSKYLDSDWRKF</sequence>
<comment type="caution">
    <text evidence="1">The sequence shown here is derived from an EMBL/GenBank/DDBJ whole genome shotgun (WGS) entry which is preliminary data.</text>
</comment>
<keyword evidence="2" id="KW-1185">Reference proteome</keyword>
<evidence type="ECO:0000313" key="1">
    <source>
        <dbReference type="EMBL" id="KAI8025374.1"/>
    </source>
</evidence>
<accession>A0ACC0ILJ8</accession>
<proteinExistence type="predicted"/>
<reference evidence="1 2" key="1">
    <citation type="journal article" date="2022" name="Plant J.">
        <title>Chromosome-level genome of Camellia lanceoleosa provides a valuable resource for understanding genome evolution and self-incompatibility.</title>
        <authorList>
            <person name="Gong W."/>
            <person name="Xiao S."/>
            <person name="Wang L."/>
            <person name="Liao Z."/>
            <person name="Chang Y."/>
            <person name="Mo W."/>
            <person name="Hu G."/>
            <person name="Li W."/>
            <person name="Zhao G."/>
            <person name="Zhu H."/>
            <person name="Hu X."/>
            <person name="Ji K."/>
            <person name="Xiang X."/>
            <person name="Song Q."/>
            <person name="Yuan D."/>
            <person name="Jin S."/>
            <person name="Zhang L."/>
        </authorList>
    </citation>
    <scope>NUCLEOTIDE SEQUENCE [LARGE SCALE GENOMIC DNA]</scope>
    <source>
        <strain evidence="1">SQ_2022a</strain>
    </source>
</reference>
<gene>
    <name evidence="1" type="ORF">LOK49_LG02G02100</name>
</gene>
<organism evidence="1 2">
    <name type="scientific">Camellia lanceoleosa</name>
    <dbReference type="NCBI Taxonomy" id="1840588"/>
    <lineage>
        <taxon>Eukaryota</taxon>
        <taxon>Viridiplantae</taxon>
        <taxon>Streptophyta</taxon>
        <taxon>Embryophyta</taxon>
        <taxon>Tracheophyta</taxon>
        <taxon>Spermatophyta</taxon>
        <taxon>Magnoliopsida</taxon>
        <taxon>eudicotyledons</taxon>
        <taxon>Gunneridae</taxon>
        <taxon>Pentapetalae</taxon>
        <taxon>asterids</taxon>
        <taxon>Ericales</taxon>
        <taxon>Theaceae</taxon>
        <taxon>Camellia</taxon>
    </lineage>
</organism>
<name>A0ACC0ILJ8_9ERIC</name>
<evidence type="ECO:0000313" key="2">
    <source>
        <dbReference type="Proteomes" id="UP001060215"/>
    </source>
</evidence>
<dbReference type="EMBL" id="CM045760">
    <property type="protein sequence ID" value="KAI8025374.1"/>
    <property type="molecule type" value="Genomic_DNA"/>
</dbReference>
<protein>
    <submittedName>
        <fullName evidence="1">Disease resistance protein RPM1</fullName>
    </submittedName>
</protein>